<dbReference type="EC" id="2.7.7.65" evidence="1"/>
<feature type="transmembrane region" description="Helical" evidence="3">
    <location>
        <begin position="9"/>
        <end position="29"/>
    </location>
</feature>
<gene>
    <name evidence="5" type="ORF">OLX77_09190</name>
</gene>
<name>A0A9X4RMG1_9BACT</name>
<dbReference type="CDD" id="cd01949">
    <property type="entry name" value="GGDEF"/>
    <property type="match status" value="1"/>
</dbReference>
<reference evidence="5" key="2">
    <citation type="submission" date="2022-10" db="EMBL/GenBank/DDBJ databases">
        <authorList>
            <person name="Aronson H.S."/>
        </authorList>
    </citation>
    <scope>NUCLEOTIDE SEQUENCE</scope>
    <source>
        <strain evidence="5">RS19-109</strain>
    </source>
</reference>
<evidence type="ECO:0000259" key="4">
    <source>
        <dbReference type="PROSITE" id="PS50887"/>
    </source>
</evidence>
<dbReference type="FunFam" id="3.30.70.270:FF:000001">
    <property type="entry name" value="Diguanylate cyclase domain protein"/>
    <property type="match status" value="1"/>
</dbReference>
<comment type="caution">
    <text evidence="5">The sequence shown here is derived from an EMBL/GenBank/DDBJ whole genome shotgun (WGS) entry which is preliminary data.</text>
</comment>
<dbReference type="GO" id="GO:1902201">
    <property type="term" value="P:negative regulation of bacterial-type flagellum-dependent cell motility"/>
    <property type="evidence" value="ECO:0007669"/>
    <property type="project" value="TreeGrafter"/>
</dbReference>
<dbReference type="InterPro" id="IPR029787">
    <property type="entry name" value="Nucleotide_cyclase"/>
</dbReference>
<comment type="catalytic activity">
    <reaction evidence="2">
        <text>2 GTP = 3',3'-c-di-GMP + 2 diphosphate</text>
        <dbReference type="Rhea" id="RHEA:24898"/>
        <dbReference type="ChEBI" id="CHEBI:33019"/>
        <dbReference type="ChEBI" id="CHEBI:37565"/>
        <dbReference type="ChEBI" id="CHEBI:58805"/>
        <dbReference type="EC" id="2.7.7.65"/>
    </reaction>
</comment>
<reference evidence="5" key="1">
    <citation type="journal article" date="2022" name="bioRxiv">
        <title>Thiovibrio frasassiensisgen. nov., sp. nov., an autotrophic, elemental sulfur disproportionating bacterium isolated from sulfidic karst sediment, and proposal of Thiovibrionaceae fam. nov.</title>
        <authorList>
            <person name="Aronson H."/>
            <person name="Thomas C."/>
            <person name="Bhattacharyya M."/>
            <person name="Eckstein S."/>
            <person name="Jensen S."/>
            <person name="Barco R."/>
            <person name="Macalady J."/>
            <person name="Amend J."/>
        </authorList>
    </citation>
    <scope>NUCLEOTIDE SEQUENCE</scope>
    <source>
        <strain evidence="5">RS19-109</strain>
    </source>
</reference>
<dbReference type="InterPro" id="IPR043128">
    <property type="entry name" value="Rev_trsase/Diguanyl_cyclase"/>
</dbReference>
<dbReference type="GO" id="GO:0005886">
    <property type="term" value="C:plasma membrane"/>
    <property type="evidence" value="ECO:0007669"/>
    <property type="project" value="TreeGrafter"/>
</dbReference>
<dbReference type="PROSITE" id="PS50887">
    <property type="entry name" value="GGDEF"/>
    <property type="match status" value="1"/>
</dbReference>
<dbReference type="Pfam" id="PF00990">
    <property type="entry name" value="GGDEF"/>
    <property type="match status" value="1"/>
</dbReference>
<evidence type="ECO:0000256" key="2">
    <source>
        <dbReference type="ARBA" id="ARBA00034247"/>
    </source>
</evidence>
<dbReference type="InterPro" id="IPR000160">
    <property type="entry name" value="GGDEF_dom"/>
</dbReference>
<dbReference type="RefSeq" id="WP_307633298.1">
    <property type="nucleotide sequence ID" value="NZ_JAPHEH010000001.1"/>
</dbReference>
<dbReference type="EMBL" id="JAPHEH010000001">
    <property type="protein sequence ID" value="MDG4476330.1"/>
    <property type="molecule type" value="Genomic_DNA"/>
</dbReference>
<keyword evidence="3" id="KW-0812">Transmembrane</keyword>
<keyword evidence="3" id="KW-1133">Transmembrane helix</keyword>
<dbReference type="SMART" id="SM00267">
    <property type="entry name" value="GGDEF"/>
    <property type="match status" value="1"/>
</dbReference>
<accession>A0A9X4RMG1</accession>
<evidence type="ECO:0000256" key="1">
    <source>
        <dbReference type="ARBA" id="ARBA00012528"/>
    </source>
</evidence>
<dbReference type="AlphaFoldDB" id="A0A9X4RMG1"/>
<keyword evidence="3" id="KW-0472">Membrane</keyword>
<dbReference type="Proteomes" id="UP001154240">
    <property type="component" value="Unassembled WGS sequence"/>
</dbReference>
<evidence type="ECO:0000313" key="5">
    <source>
        <dbReference type="EMBL" id="MDG4476330.1"/>
    </source>
</evidence>
<evidence type="ECO:0000256" key="3">
    <source>
        <dbReference type="SAM" id="Phobius"/>
    </source>
</evidence>
<sequence>MRQQMIRALIYLAIILLMANISPVIDSFLHPEIPYFDPEHLLVGGLTATITALLLSLLISHANRMTKVAHELSLLNKTLREQSSRDSLTGLYNHRYFQEMLRHEFLLSQRYRTELSCMMLDLDLFKEVNDTCGHPFGDLVLKGTAEQILHEARTTDIVARYGGEEFAILLPNTDLEGATRIAERIRARAQEYTHQDKGLAMRVTISIGLASNRAHSPKKPEELLTFADQALYRAKEAGRNKVTAYSELPAGESSGSILPS</sequence>
<dbReference type="GO" id="GO:0052621">
    <property type="term" value="F:diguanylate cyclase activity"/>
    <property type="evidence" value="ECO:0007669"/>
    <property type="project" value="UniProtKB-EC"/>
</dbReference>
<organism evidence="5 6">
    <name type="scientific">Thiovibrio frasassiensis</name>
    <dbReference type="NCBI Taxonomy" id="2984131"/>
    <lineage>
        <taxon>Bacteria</taxon>
        <taxon>Pseudomonadati</taxon>
        <taxon>Thermodesulfobacteriota</taxon>
        <taxon>Desulfobulbia</taxon>
        <taxon>Desulfobulbales</taxon>
        <taxon>Thiovibrionaceae</taxon>
        <taxon>Thiovibrio</taxon>
    </lineage>
</organism>
<dbReference type="PANTHER" id="PTHR45138">
    <property type="entry name" value="REGULATORY COMPONENTS OF SENSORY TRANSDUCTION SYSTEM"/>
    <property type="match status" value="1"/>
</dbReference>
<dbReference type="GO" id="GO:0043709">
    <property type="term" value="P:cell adhesion involved in single-species biofilm formation"/>
    <property type="evidence" value="ECO:0007669"/>
    <property type="project" value="TreeGrafter"/>
</dbReference>
<keyword evidence="6" id="KW-1185">Reference proteome</keyword>
<feature type="domain" description="GGDEF" evidence="4">
    <location>
        <begin position="113"/>
        <end position="247"/>
    </location>
</feature>
<dbReference type="InterPro" id="IPR050469">
    <property type="entry name" value="Diguanylate_Cyclase"/>
</dbReference>
<protein>
    <recommendedName>
        <fullName evidence="1">diguanylate cyclase</fullName>
        <ecNumber evidence="1">2.7.7.65</ecNumber>
    </recommendedName>
</protein>
<dbReference type="Gene3D" id="3.30.70.270">
    <property type="match status" value="1"/>
</dbReference>
<feature type="transmembrane region" description="Helical" evidence="3">
    <location>
        <begin position="41"/>
        <end position="59"/>
    </location>
</feature>
<dbReference type="PANTHER" id="PTHR45138:SF9">
    <property type="entry name" value="DIGUANYLATE CYCLASE DGCM-RELATED"/>
    <property type="match status" value="1"/>
</dbReference>
<evidence type="ECO:0000313" key="6">
    <source>
        <dbReference type="Proteomes" id="UP001154240"/>
    </source>
</evidence>
<dbReference type="SUPFAM" id="SSF55073">
    <property type="entry name" value="Nucleotide cyclase"/>
    <property type="match status" value="1"/>
</dbReference>
<dbReference type="NCBIfam" id="TIGR00254">
    <property type="entry name" value="GGDEF"/>
    <property type="match status" value="1"/>
</dbReference>
<proteinExistence type="predicted"/>